<reference evidence="2" key="1">
    <citation type="submission" date="2022-11" db="EMBL/GenBank/DDBJ databases">
        <title>Lysinibacillus irui.</title>
        <authorList>
            <person name="Akintayo S.O."/>
        </authorList>
    </citation>
    <scope>NUCLEOTIDE SEQUENCE</scope>
    <source>
        <strain evidence="2">IRB4-01</strain>
    </source>
</reference>
<accession>A0AAJ5UVW6</accession>
<evidence type="ECO:0000313" key="3">
    <source>
        <dbReference type="Proteomes" id="UP001219585"/>
    </source>
</evidence>
<keyword evidence="1" id="KW-0812">Transmembrane</keyword>
<protein>
    <submittedName>
        <fullName evidence="2">3-isopropylmalate dehydrogenase</fullName>
    </submittedName>
</protein>
<evidence type="ECO:0000313" key="2">
    <source>
        <dbReference type="EMBL" id="WDV08893.1"/>
    </source>
</evidence>
<feature type="transmembrane region" description="Helical" evidence="1">
    <location>
        <begin position="31"/>
        <end position="56"/>
    </location>
</feature>
<name>A0AAJ5UVW6_9BACI</name>
<dbReference type="AlphaFoldDB" id="A0AAJ5UVW6"/>
<gene>
    <name evidence="2" type="ORF">OU989_10605</name>
</gene>
<dbReference type="Proteomes" id="UP001219585">
    <property type="component" value="Chromosome"/>
</dbReference>
<organism evidence="2 3">
    <name type="scientific">Lysinibacillus irui</name>
    <dbReference type="NCBI Taxonomy" id="2998077"/>
    <lineage>
        <taxon>Bacteria</taxon>
        <taxon>Bacillati</taxon>
        <taxon>Bacillota</taxon>
        <taxon>Bacilli</taxon>
        <taxon>Bacillales</taxon>
        <taxon>Bacillaceae</taxon>
        <taxon>Lysinibacillus</taxon>
    </lineage>
</organism>
<evidence type="ECO:0000256" key="1">
    <source>
        <dbReference type="SAM" id="Phobius"/>
    </source>
</evidence>
<feature type="transmembrane region" description="Helical" evidence="1">
    <location>
        <begin position="68"/>
        <end position="89"/>
    </location>
</feature>
<dbReference type="EMBL" id="CP113527">
    <property type="protein sequence ID" value="WDV08893.1"/>
    <property type="molecule type" value="Genomic_DNA"/>
</dbReference>
<keyword evidence="1" id="KW-1133">Transmembrane helix</keyword>
<dbReference type="RefSeq" id="WP_274797119.1">
    <property type="nucleotide sequence ID" value="NZ_CP113527.1"/>
</dbReference>
<keyword evidence="1" id="KW-0472">Membrane</keyword>
<feature type="transmembrane region" description="Helical" evidence="1">
    <location>
        <begin position="6"/>
        <end position="24"/>
    </location>
</feature>
<proteinExistence type="predicted"/>
<sequence>MDYFFIILMGFFIVIANIIGFISYRKKKNLYFSAFTILLLAIFFGTLGGTLAIIIIRDPFALFYGMQLGYYLMINSAIVFIIAILATVVKKYNSKNI</sequence>
<dbReference type="KEGG" id="liu:OU989_10605"/>